<dbReference type="SUPFAM" id="SSF48008">
    <property type="entry name" value="GntR ligand-binding domain-like"/>
    <property type="match status" value="1"/>
</dbReference>
<name>A0ABP3E1X3_9ACTN</name>
<keyword evidence="6" id="KW-1185">Reference proteome</keyword>
<evidence type="ECO:0000313" key="5">
    <source>
        <dbReference type="EMBL" id="GAA0249987.1"/>
    </source>
</evidence>
<dbReference type="CDD" id="cd07377">
    <property type="entry name" value="WHTH_GntR"/>
    <property type="match status" value="1"/>
</dbReference>
<reference evidence="6" key="1">
    <citation type="journal article" date="2019" name="Int. J. Syst. Evol. Microbiol.">
        <title>The Global Catalogue of Microorganisms (GCM) 10K type strain sequencing project: providing services to taxonomists for standard genome sequencing and annotation.</title>
        <authorList>
            <consortium name="The Broad Institute Genomics Platform"/>
            <consortium name="The Broad Institute Genome Sequencing Center for Infectious Disease"/>
            <person name="Wu L."/>
            <person name="Ma J."/>
        </authorList>
    </citation>
    <scope>NUCLEOTIDE SEQUENCE [LARGE SCALE GENOMIC DNA]</scope>
    <source>
        <strain evidence="6">JCM 10425</strain>
    </source>
</reference>
<evidence type="ECO:0000256" key="2">
    <source>
        <dbReference type="ARBA" id="ARBA00023125"/>
    </source>
</evidence>
<protein>
    <submittedName>
        <fullName evidence="5">GntR family transcriptional regulator</fullName>
    </submittedName>
</protein>
<accession>A0ABP3E1X3</accession>
<dbReference type="Gene3D" id="1.10.10.10">
    <property type="entry name" value="Winged helix-like DNA-binding domain superfamily/Winged helix DNA-binding domain"/>
    <property type="match status" value="1"/>
</dbReference>
<dbReference type="PANTHER" id="PTHR43537:SF24">
    <property type="entry name" value="GLUCONATE OPERON TRANSCRIPTIONAL REPRESSOR"/>
    <property type="match status" value="1"/>
</dbReference>
<evidence type="ECO:0000256" key="3">
    <source>
        <dbReference type="ARBA" id="ARBA00023163"/>
    </source>
</evidence>
<dbReference type="SMART" id="SM00345">
    <property type="entry name" value="HTH_GNTR"/>
    <property type="match status" value="1"/>
</dbReference>
<dbReference type="InterPro" id="IPR036388">
    <property type="entry name" value="WH-like_DNA-bd_sf"/>
</dbReference>
<feature type="domain" description="HTH gntR-type" evidence="4">
    <location>
        <begin position="19"/>
        <end position="86"/>
    </location>
</feature>
<keyword evidence="2" id="KW-0238">DNA-binding</keyword>
<evidence type="ECO:0000256" key="1">
    <source>
        <dbReference type="ARBA" id="ARBA00023015"/>
    </source>
</evidence>
<dbReference type="Proteomes" id="UP001500967">
    <property type="component" value="Unassembled WGS sequence"/>
</dbReference>
<dbReference type="InterPro" id="IPR000524">
    <property type="entry name" value="Tscrpt_reg_HTH_GntR"/>
</dbReference>
<dbReference type="PANTHER" id="PTHR43537">
    <property type="entry name" value="TRANSCRIPTIONAL REGULATOR, GNTR FAMILY"/>
    <property type="match status" value="1"/>
</dbReference>
<keyword evidence="3" id="KW-0804">Transcription</keyword>
<evidence type="ECO:0000259" key="4">
    <source>
        <dbReference type="PROSITE" id="PS50949"/>
    </source>
</evidence>
<dbReference type="Gene3D" id="1.20.120.530">
    <property type="entry name" value="GntR ligand-binding domain-like"/>
    <property type="match status" value="1"/>
</dbReference>
<dbReference type="InterPro" id="IPR008920">
    <property type="entry name" value="TF_FadR/GntR_C"/>
</dbReference>
<dbReference type="SMART" id="SM00895">
    <property type="entry name" value="FCD"/>
    <property type="match status" value="1"/>
</dbReference>
<dbReference type="PROSITE" id="PS50949">
    <property type="entry name" value="HTH_GNTR"/>
    <property type="match status" value="1"/>
</dbReference>
<proteinExistence type="predicted"/>
<dbReference type="InterPro" id="IPR036390">
    <property type="entry name" value="WH_DNA-bd_sf"/>
</dbReference>
<organism evidence="5 6">
    <name type="scientific">Cryptosporangium japonicum</name>
    <dbReference type="NCBI Taxonomy" id="80872"/>
    <lineage>
        <taxon>Bacteria</taxon>
        <taxon>Bacillati</taxon>
        <taxon>Actinomycetota</taxon>
        <taxon>Actinomycetes</taxon>
        <taxon>Cryptosporangiales</taxon>
        <taxon>Cryptosporangiaceae</taxon>
        <taxon>Cryptosporangium</taxon>
    </lineage>
</organism>
<sequence>MAPKRRHSYFAGKVTAIPGASQAEVLNELRRVILAGEVPPGVPIPVGEVAERFGVSPIPVRESLMTLIGEGLVDHRPRSGYTVAQLTLAELREVYVVRRVLEAAALAAAVVAADSADDVRAAEALAALERAVSDDDSAAYHRESRRFHMALLAPAGMQRLRYVLESAWNVTEPCRPMAYIGVEERAALHADHHAMLTAFTARDAKSLLDISATHHHRLENSIADLPPETGLFATP</sequence>
<dbReference type="RefSeq" id="WP_344650274.1">
    <property type="nucleotide sequence ID" value="NZ_BAAAGX010000015.1"/>
</dbReference>
<evidence type="ECO:0000313" key="6">
    <source>
        <dbReference type="Proteomes" id="UP001500967"/>
    </source>
</evidence>
<dbReference type="SUPFAM" id="SSF46785">
    <property type="entry name" value="Winged helix' DNA-binding domain"/>
    <property type="match status" value="1"/>
</dbReference>
<comment type="caution">
    <text evidence="5">The sequence shown here is derived from an EMBL/GenBank/DDBJ whole genome shotgun (WGS) entry which is preliminary data.</text>
</comment>
<dbReference type="EMBL" id="BAAAGX010000015">
    <property type="protein sequence ID" value="GAA0249987.1"/>
    <property type="molecule type" value="Genomic_DNA"/>
</dbReference>
<keyword evidence="1" id="KW-0805">Transcription regulation</keyword>
<gene>
    <name evidence="5" type="ORF">GCM10009539_39000</name>
</gene>
<dbReference type="Pfam" id="PF00392">
    <property type="entry name" value="GntR"/>
    <property type="match status" value="1"/>
</dbReference>
<dbReference type="InterPro" id="IPR011711">
    <property type="entry name" value="GntR_C"/>
</dbReference>
<dbReference type="Pfam" id="PF07729">
    <property type="entry name" value="FCD"/>
    <property type="match status" value="1"/>
</dbReference>